<feature type="transmembrane region" description="Helical" evidence="1">
    <location>
        <begin position="93"/>
        <end position="110"/>
    </location>
</feature>
<protein>
    <submittedName>
        <fullName evidence="2">DUF2306 domain-containing protein</fullName>
    </submittedName>
</protein>
<evidence type="ECO:0000256" key="1">
    <source>
        <dbReference type="SAM" id="Phobius"/>
    </source>
</evidence>
<accession>A0A398CFG2</accession>
<feature type="transmembrane region" description="Helical" evidence="1">
    <location>
        <begin position="185"/>
        <end position="205"/>
    </location>
</feature>
<dbReference type="AlphaFoldDB" id="A0A398CFG2"/>
<dbReference type="OrthoDB" id="195502at2"/>
<sequence length="217" mass="25057">MLRAIRTNKWLSIVAFLAIFLSLYLGVQYFVMGADQSGLVQDKLGEMNLNDLWYVMVYTHVATAIAAICTGWLQFISKLRSRSYRLHKAIGRIYSVGVLLGGISGFYLSFYATGGWVSSVGFLLLSILWLYTLVRGIRAIAVKKDRAEHQRWMTRNYALTFAAVTLRLYLPICMAVFGLEHFNDYYRVIAWLCWVPNLFFAQWLLTRRKRKPIAVQF</sequence>
<evidence type="ECO:0000313" key="3">
    <source>
        <dbReference type="Proteomes" id="UP000266340"/>
    </source>
</evidence>
<gene>
    <name evidence="2" type="ORF">D3H35_22375</name>
</gene>
<feature type="transmembrane region" description="Helical" evidence="1">
    <location>
        <begin position="12"/>
        <end position="32"/>
    </location>
</feature>
<organism evidence="2 3">
    <name type="scientific">Cohnella faecalis</name>
    <dbReference type="NCBI Taxonomy" id="2315694"/>
    <lineage>
        <taxon>Bacteria</taxon>
        <taxon>Bacillati</taxon>
        <taxon>Bacillota</taxon>
        <taxon>Bacilli</taxon>
        <taxon>Bacillales</taxon>
        <taxon>Paenibacillaceae</taxon>
        <taxon>Cohnella</taxon>
    </lineage>
</organism>
<keyword evidence="3" id="KW-1185">Reference proteome</keyword>
<feature type="transmembrane region" description="Helical" evidence="1">
    <location>
        <begin position="116"/>
        <end position="137"/>
    </location>
</feature>
<proteinExistence type="predicted"/>
<comment type="caution">
    <text evidence="2">The sequence shown here is derived from an EMBL/GenBank/DDBJ whole genome shotgun (WGS) entry which is preliminary data.</text>
</comment>
<keyword evidence="1" id="KW-0472">Membrane</keyword>
<reference evidence="2 3" key="1">
    <citation type="submission" date="2018-09" db="EMBL/GenBank/DDBJ databases">
        <title>Cohnella cavernae sp. nov., isolated from a karst cave.</title>
        <authorList>
            <person name="Zhu H."/>
        </authorList>
    </citation>
    <scope>NUCLEOTIDE SEQUENCE [LARGE SCALE GENOMIC DNA]</scope>
    <source>
        <strain evidence="2 3">K2E09-144</strain>
    </source>
</reference>
<keyword evidence="1" id="KW-0812">Transmembrane</keyword>
<evidence type="ECO:0000313" key="2">
    <source>
        <dbReference type="EMBL" id="RIE01155.1"/>
    </source>
</evidence>
<name>A0A398CFG2_9BACL</name>
<dbReference type="Pfam" id="PF10067">
    <property type="entry name" value="DUF2306"/>
    <property type="match status" value="1"/>
</dbReference>
<dbReference type="EMBL" id="QXJM01000040">
    <property type="protein sequence ID" value="RIE01155.1"/>
    <property type="molecule type" value="Genomic_DNA"/>
</dbReference>
<keyword evidence="1" id="KW-1133">Transmembrane helix</keyword>
<feature type="transmembrane region" description="Helical" evidence="1">
    <location>
        <begin position="52"/>
        <end position="73"/>
    </location>
</feature>
<dbReference type="Proteomes" id="UP000266340">
    <property type="component" value="Unassembled WGS sequence"/>
</dbReference>
<dbReference type="RefSeq" id="WP_119151420.1">
    <property type="nucleotide sequence ID" value="NZ_JBHSOV010000041.1"/>
</dbReference>
<dbReference type="InterPro" id="IPR018750">
    <property type="entry name" value="DUF2306_membrane"/>
</dbReference>
<feature type="transmembrane region" description="Helical" evidence="1">
    <location>
        <begin position="157"/>
        <end position="179"/>
    </location>
</feature>